<dbReference type="Proteomes" id="UP001054945">
    <property type="component" value="Unassembled WGS sequence"/>
</dbReference>
<comment type="caution">
    <text evidence="3">The sequence shown here is derived from an EMBL/GenBank/DDBJ whole genome shotgun (WGS) entry which is preliminary data.</text>
</comment>
<feature type="region of interest" description="Disordered" evidence="1">
    <location>
        <begin position="217"/>
        <end position="251"/>
    </location>
</feature>
<gene>
    <name evidence="3" type="primary">AVEN_84293_1</name>
    <name evidence="3" type="ORF">CEXT_686081</name>
</gene>
<feature type="transmembrane region" description="Helical" evidence="2">
    <location>
        <begin position="90"/>
        <end position="112"/>
    </location>
</feature>
<evidence type="ECO:0000256" key="1">
    <source>
        <dbReference type="SAM" id="MobiDB-lite"/>
    </source>
</evidence>
<dbReference type="GO" id="GO:0035159">
    <property type="term" value="P:regulation of tube length, open tracheal system"/>
    <property type="evidence" value="ECO:0007669"/>
    <property type="project" value="TreeGrafter"/>
</dbReference>
<feature type="transmembrane region" description="Helical" evidence="2">
    <location>
        <begin position="40"/>
        <end position="61"/>
    </location>
</feature>
<keyword evidence="2" id="KW-1133">Transmembrane helix</keyword>
<dbReference type="EMBL" id="BPLR01007146">
    <property type="protein sequence ID" value="GIY14829.1"/>
    <property type="molecule type" value="Genomic_DNA"/>
</dbReference>
<sequence length="251" mass="28826">MVSVSTVSNDRTRQKWYRRRPFLVKAVFTDLQNGSYAASVYSIVECVFMMILAIFDIYCLAEAQPGSTHYRYFGISFLFVYSGNQHIRNLLIFCSIVSFLLAVVLMTASIMLMKALKKELEVKFRPWLLSMLAFTIWRVMAIFYRSIVNDLYFSYHQAMLVIWILLCAVNVFMWLIVMSNYQELADITRLEDMAKLKMGTMSSLNQSHSLSRHSVDSVKQQSFSRHSDDSTKPVSNTRSTTPKSSASTNSA</sequence>
<dbReference type="AlphaFoldDB" id="A0AAV4R2G8"/>
<organism evidence="3 4">
    <name type="scientific">Caerostris extrusa</name>
    <name type="common">Bark spider</name>
    <name type="synonym">Caerostris bankana</name>
    <dbReference type="NCBI Taxonomy" id="172846"/>
    <lineage>
        <taxon>Eukaryota</taxon>
        <taxon>Metazoa</taxon>
        <taxon>Ecdysozoa</taxon>
        <taxon>Arthropoda</taxon>
        <taxon>Chelicerata</taxon>
        <taxon>Arachnida</taxon>
        <taxon>Araneae</taxon>
        <taxon>Araneomorphae</taxon>
        <taxon>Entelegynae</taxon>
        <taxon>Araneoidea</taxon>
        <taxon>Araneidae</taxon>
        <taxon>Caerostris</taxon>
    </lineage>
</organism>
<dbReference type="PANTHER" id="PTHR36694:SF4">
    <property type="entry name" value="LD42595P"/>
    <property type="match status" value="1"/>
</dbReference>
<dbReference type="GO" id="GO:0005886">
    <property type="term" value="C:plasma membrane"/>
    <property type="evidence" value="ECO:0007669"/>
    <property type="project" value="TreeGrafter"/>
</dbReference>
<proteinExistence type="predicted"/>
<dbReference type="PANTHER" id="PTHR36694">
    <property type="entry name" value="PASIFLORA 1, ISOFORM A-RELATED"/>
    <property type="match status" value="1"/>
</dbReference>
<keyword evidence="2" id="KW-0812">Transmembrane</keyword>
<feature type="transmembrane region" description="Helical" evidence="2">
    <location>
        <begin position="156"/>
        <end position="177"/>
    </location>
</feature>
<feature type="transmembrane region" description="Helical" evidence="2">
    <location>
        <begin position="124"/>
        <end position="144"/>
    </location>
</feature>
<reference evidence="3 4" key="1">
    <citation type="submission" date="2021-06" db="EMBL/GenBank/DDBJ databases">
        <title>Caerostris extrusa draft genome.</title>
        <authorList>
            <person name="Kono N."/>
            <person name="Arakawa K."/>
        </authorList>
    </citation>
    <scope>NUCLEOTIDE SEQUENCE [LARGE SCALE GENOMIC DNA]</scope>
</reference>
<dbReference type="GO" id="GO:0060857">
    <property type="term" value="P:establishment of glial blood-brain barrier"/>
    <property type="evidence" value="ECO:0007669"/>
    <property type="project" value="TreeGrafter"/>
</dbReference>
<evidence type="ECO:0000313" key="4">
    <source>
        <dbReference type="Proteomes" id="UP001054945"/>
    </source>
</evidence>
<evidence type="ECO:0000256" key="2">
    <source>
        <dbReference type="SAM" id="Phobius"/>
    </source>
</evidence>
<feature type="compositionally biased region" description="Polar residues" evidence="1">
    <location>
        <begin position="232"/>
        <end position="251"/>
    </location>
</feature>
<accession>A0AAV4R2G8</accession>
<protein>
    <submittedName>
        <fullName evidence="3">Uncharacterized protein</fullName>
    </submittedName>
</protein>
<evidence type="ECO:0000313" key="3">
    <source>
        <dbReference type="EMBL" id="GIY14829.1"/>
    </source>
</evidence>
<name>A0AAV4R2G8_CAEEX</name>
<keyword evidence="4" id="KW-1185">Reference proteome</keyword>
<dbReference type="GO" id="GO:0019991">
    <property type="term" value="P:septate junction assembly"/>
    <property type="evidence" value="ECO:0007669"/>
    <property type="project" value="TreeGrafter"/>
</dbReference>
<keyword evidence="2" id="KW-0472">Membrane</keyword>